<gene>
    <name evidence="1" type="primary">X975_01402</name>
    <name evidence="1" type="ORF">CEXT_725071</name>
</gene>
<keyword evidence="2" id="KW-1185">Reference proteome</keyword>
<sequence length="113" mass="13151">MVYISEEDLKNYDNLKVVVLKEFQTTPQDCLNHFCKAVKPDSESYVQSLSAIFDYSCPLRGVSPFKLLLDLIVSDRRFISLDRELTNHKGTKQGESYFKHQGLNRECNIFFVH</sequence>
<evidence type="ECO:0000313" key="1">
    <source>
        <dbReference type="EMBL" id="GIY14474.1"/>
    </source>
</evidence>
<name>A0AAV4R099_CAEEX</name>
<dbReference type="EMBL" id="BPLR01007089">
    <property type="protein sequence ID" value="GIY14474.1"/>
    <property type="molecule type" value="Genomic_DNA"/>
</dbReference>
<dbReference type="GO" id="GO:0003964">
    <property type="term" value="F:RNA-directed DNA polymerase activity"/>
    <property type="evidence" value="ECO:0007669"/>
    <property type="project" value="UniProtKB-KW"/>
</dbReference>
<protein>
    <submittedName>
        <fullName evidence="1">Reverse transcriptase</fullName>
    </submittedName>
</protein>
<dbReference type="Proteomes" id="UP001054945">
    <property type="component" value="Unassembled WGS sequence"/>
</dbReference>
<organism evidence="1 2">
    <name type="scientific">Caerostris extrusa</name>
    <name type="common">Bark spider</name>
    <name type="synonym">Caerostris bankana</name>
    <dbReference type="NCBI Taxonomy" id="172846"/>
    <lineage>
        <taxon>Eukaryota</taxon>
        <taxon>Metazoa</taxon>
        <taxon>Ecdysozoa</taxon>
        <taxon>Arthropoda</taxon>
        <taxon>Chelicerata</taxon>
        <taxon>Arachnida</taxon>
        <taxon>Araneae</taxon>
        <taxon>Araneomorphae</taxon>
        <taxon>Entelegynae</taxon>
        <taxon>Araneoidea</taxon>
        <taxon>Araneidae</taxon>
        <taxon>Caerostris</taxon>
    </lineage>
</organism>
<keyword evidence="1" id="KW-0695">RNA-directed DNA polymerase</keyword>
<evidence type="ECO:0000313" key="2">
    <source>
        <dbReference type="Proteomes" id="UP001054945"/>
    </source>
</evidence>
<reference evidence="1 2" key="1">
    <citation type="submission" date="2021-06" db="EMBL/GenBank/DDBJ databases">
        <title>Caerostris extrusa draft genome.</title>
        <authorList>
            <person name="Kono N."/>
            <person name="Arakawa K."/>
        </authorList>
    </citation>
    <scope>NUCLEOTIDE SEQUENCE [LARGE SCALE GENOMIC DNA]</scope>
</reference>
<proteinExistence type="predicted"/>
<accession>A0AAV4R099</accession>
<comment type="caution">
    <text evidence="1">The sequence shown here is derived from an EMBL/GenBank/DDBJ whole genome shotgun (WGS) entry which is preliminary data.</text>
</comment>
<keyword evidence="1" id="KW-0548">Nucleotidyltransferase</keyword>
<dbReference type="AlphaFoldDB" id="A0AAV4R099"/>
<keyword evidence="1" id="KW-0808">Transferase</keyword>